<feature type="domain" description="SRR1-like" evidence="2">
    <location>
        <begin position="78"/>
        <end position="243"/>
    </location>
</feature>
<gene>
    <name evidence="3" type="ORF">AKO1_010844</name>
</gene>
<dbReference type="InterPro" id="IPR040044">
    <property type="entry name" value="SRR1L"/>
</dbReference>
<dbReference type="Pfam" id="PF07985">
    <property type="entry name" value="SRR1"/>
    <property type="match status" value="1"/>
</dbReference>
<feature type="non-terminal residue" evidence="3">
    <location>
        <position position="267"/>
    </location>
</feature>
<evidence type="ECO:0000259" key="2">
    <source>
        <dbReference type="Pfam" id="PF07985"/>
    </source>
</evidence>
<evidence type="ECO:0000256" key="1">
    <source>
        <dbReference type="ARBA" id="ARBA00009856"/>
    </source>
</evidence>
<dbReference type="InterPro" id="IPR012942">
    <property type="entry name" value="SRR1-like"/>
</dbReference>
<comment type="caution">
    <text evidence="3">The sequence shown here is derived from an EMBL/GenBank/DDBJ whole genome shotgun (WGS) entry which is preliminary data.</text>
</comment>
<accession>A0AAW2YKS1</accession>
<organism evidence="3 4">
    <name type="scientific">Acrasis kona</name>
    <dbReference type="NCBI Taxonomy" id="1008807"/>
    <lineage>
        <taxon>Eukaryota</taxon>
        <taxon>Discoba</taxon>
        <taxon>Heterolobosea</taxon>
        <taxon>Tetramitia</taxon>
        <taxon>Eutetramitia</taxon>
        <taxon>Acrasidae</taxon>
        <taxon>Acrasis</taxon>
    </lineage>
</organism>
<dbReference type="GO" id="GO:0005634">
    <property type="term" value="C:nucleus"/>
    <property type="evidence" value="ECO:0007669"/>
    <property type="project" value="TreeGrafter"/>
</dbReference>
<protein>
    <recommendedName>
        <fullName evidence="2">SRR1-like domain-containing protein</fullName>
    </recommendedName>
</protein>
<dbReference type="AlphaFoldDB" id="A0AAW2YKS1"/>
<sequence length="267" mass="30778">MDDGFVLVKTKRNASDAKKVKLAREKQMVLMKENSYDVFDAVKFCGKIKQHMEEIKDSPFFTELVSTITKCVGNESFSLVSFGIGDMIDSNISQYQSACLILLSKHFNTLTNELYDPVMVMRYEALLPQVMDAINQNFETTFKWINKNEECKRQVSQKTLFFMPHCSLKMYLNLIQHNLNTLNLLLILGNSFSNYVDRDDTIAPFTLLAENTHEKSFDALVTKKKKNAKSNLHDCFNDTSLHWFDAITDMSVIETIKSDKSIDRFNE</sequence>
<dbReference type="Proteomes" id="UP001431209">
    <property type="component" value="Unassembled WGS sequence"/>
</dbReference>
<dbReference type="PANTHER" id="PTHR28626:SF3">
    <property type="entry name" value="SRR1-LIKE PROTEIN"/>
    <property type="match status" value="1"/>
</dbReference>
<dbReference type="EMBL" id="JAOPGA020000191">
    <property type="protein sequence ID" value="KAL0477526.1"/>
    <property type="molecule type" value="Genomic_DNA"/>
</dbReference>
<keyword evidence="4" id="KW-1185">Reference proteome</keyword>
<evidence type="ECO:0000313" key="3">
    <source>
        <dbReference type="EMBL" id="KAL0477526.1"/>
    </source>
</evidence>
<reference evidence="3 4" key="1">
    <citation type="submission" date="2024-03" db="EMBL/GenBank/DDBJ databases">
        <title>The Acrasis kona genome and developmental transcriptomes reveal deep origins of eukaryotic multicellular pathways.</title>
        <authorList>
            <person name="Sheikh S."/>
            <person name="Fu C.-J."/>
            <person name="Brown M.W."/>
            <person name="Baldauf S.L."/>
        </authorList>
    </citation>
    <scope>NUCLEOTIDE SEQUENCE [LARGE SCALE GENOMIC DNA]</scope>
    <source>
        <strain evidence="3 4">ATCC MYA-3509</strain>
    </source>
</reference>
<proteinExistence type="inferred from homology"/>
<comment type="similarity">
    <text evidence="1">Belongs to the SRR1 family.</text>
</comment>
<dbReference type="PANTHER" id="PTHR28626">
    <property type="entry name" value="SRR1-LIKE PROTEIN"/>
    <property type="match status" value="1"/>
</dbReference>
<name>A0AAW2YKS1_9EUKA</name>
<dbReference type="GO" id="GO:0005737">
    <property type="term" value="C:cytoplasm"/>
    <property type="evidence" value="ECO:0007669"/>
    <property type="project" value="TreeGrafter"/>
</dbReference>
<evidence type="ECO:0000313" key="4">
    <source>
        <dbReference type="Proteomes" id="UP001431209"/>
    </source>
</evidence>